<evidence type="ECO:0000256" key="8">
    <source>
        <dbReference type="ARBA" id="ARBA00022741"/>
    </source>
</evidence>
<dbReference type="SUPFAM" id="SSF56112">
    <property type="entry name" value="Protein kinase-like (PK-like)"/>
    <property type="match status" value="1"/>
</dbReference>
<dbReference type="GO" id="GO:0008353">
    <property type="term" value="F:RNA polymerase II CTD heptapeptide repeat kinase activity"/>
    <property type="evidence" value="ECO:0007669"/>
    <property type="project" value="UniProtKB-EC"/>
</dbReference>
<dbReference type="Proteomes" id="UP000654075">
    <property type="component" value="Unassembled WGS sequence"/>
</dbReference>
<dbReference type="EC" id="2.7.11.22" evidence="4"/>
<evidence type="ECO:0000256" key="22">
    <source>
        <dbReference type="SAM" id="MobiDB-lite"/>
    </source>
</evidence>
<dbReference type="InterPro" id="IPR050108">
    <property type="entry name" value="CDK"/>
</dbReference>
<evidence type="ECO:0000313" key="26">
    <source>
        <dbReference type="EMBL" id="CAE8614697.1"/>
    </source>
</evidence>
<dbReference type="GO" id="GO:0005524">
    <property type="term" value="F:ATP binding"/>
    <property type="evidence" value="ECO:0007669"/>
    <property type="project" value="UniProtKB-UniRule"/>
</dbReference>
<proteinExistence type="inferred from homology"/>
<keyword evidence="23" id="KW-1133">Transmembrane helix</keyword>
<reference evidence="26" key="1">
    <citation type="submission" date="2021-02" db="EMBL/GenBank/DDBJ databases">
        <authorList>
            <person name="Dougan E. K."/>
            <person name="Rhodes N."/>
            <person name="Thang M."/>
            <person name="Chan C."/>
        </authorList>
    </citation>
    <scope>NUCLEOTIDE SEQUENCE</scope>
</reference>
<comment type="cofactor">
    <cofactor evidence="1">
        <name>Mg(2+)</name>
        <dbReference type="ChEBI" id="CHEBI:18420"/>
    </cofactor>
</comment>
<feature type="region of interest" description="Disordered" evidence="22">
    <location>
        <begin position="583"/>
        <end position="625"/>
    </location>
</feature>
<dbReference type="SUPFAM" id="SSF52087">
    <property type="entry name" value="CRAL/TRIO domain"/>
    <property type="match status" value="1"/>
</dbReference>
<comment type="similarity">
    <text evidence="2">Belongs to the protein kinase superfamily. CMGC Ser/Thr protein kinase family. CDC2/CDKX subfamily.</text>
</comment>
<comment type="subunit">
    <text evidence="14">May form a complex composed of at least the catalytic subunit CRK2 and a cyclin.</text>
</comment>
<evidence type="ECO:0000256" key="10">
    <source>
        <dbReference type="ARBA" id="ARBA00022777"/>
    </source>
</evidence>
<gene>
    <name evidence="26" type="ORF">PGLA1383_LOCUS32418</name>
</gene>
<dbReference type="AlphaFoldDB" id="A0A813FKJ7"/>
<dbReference type="Pfam" id="PF00069">
    <property type="entry name" value="Pkinase"/>
    <property type="match status" value="1"/>
</dbReference>
<keyword evidence="7" id="KW-0808">Transferase</keyword>
<comment type="catalytic activity">
    <reaction evidence="19">
        <text>L-seryl-[protein] + ATP = O-phospho-L-seryl-[protein] + ADP + H(+)</text>
        <dbReference type="Rhea" id="RHEA:17989"/>
        <dbReference type="Rhea" id="RHEA-COMP:9863"/>
        <dbReference type="Rhea" id="RHEA-COMP:11604"/>
        <dbReference type="ChEBI" id="CHEBI:15378"/>
        <dbReference type="ChEBI" id="CHEBI:29999"/>
        <dbReference type="ChEBI" id="CHEBI:30616"/>
        <dbReference type="ChEBI" id="CHEBI:83421"/>
        <dbReference type="ChEBI" id="CHEBI:456216"/>
        <dbReference type="EC" id="2.7.11.22"/>
    </reaction>
</comment>
<dbReference type="Pfam" id="PF00650">
    <property type="entry name" value="CRAL_TRIO"/>
    <property type="match status" value="1"/>
</dbReference>
<keyword evidence="11 21" id="KW-0067">ATP-binding</keyword>
<feature type="transmembrane region" description="Helical" evidence="23">
    <location>
        <begin position="631"/>
        <end position="654"/>
    </location>
</feature>
<dbReference type="FunFam" id="3.30.200.20:FF:000375">
    <property type="entry name" value="Cell division related protein kinase 2"/>
    <property type="match status" value="1"/>
</dbReference>
<accession>A0A813FKJ7</accession>
<dbReference type="CDD" id="cd00170">
    <property type="entry name" value="SEC14"/>
    <property type="match status" value="1"/>
</dbReference>
<evidence type="ECO:0000256" key="1">
    <source>
        <dbReference type="ARBA" id="ARBA00001946"/>
    </source>
</evidence>
<name>A0A813FKJ7_POLGL</name>
<keyword evidence="13" id="KW-0131">Cell cycle</keyword>
<dbReference type="PROSITE" id="PS00108">
    <property type="entry name" value="PROTEIN_KINASE_ST"/>
    <property type="match status" value="1"/>
</dbReference>
<dbReference type="InterPro" id="IPR001251">
    <property type="entry name" value="CRAL-TRIO_dom"/>
</dbReference>
<keyword evidence="27" id="KW-1185">Reference proteome</keyword>
<evidence type="ECO:0000256" key="11">
    <source>
        <dbReference type="ARBA" id="ARBA00022840"/>
    </source>
</evidence>
<dbReference type="PROSITE" id="PS00107">
    <property type="entry name" value="PROTEIN_KINASE_ATP"/>
    <property type="match status" value="1"/>
</dbReference>
<dbReference type="Gene3D" id="3.30.200.20">
    <property type="entry name" value="Phosphorylase Kinase, domain 1"/>
    <property type="match status" value="1"/>
</dbReference>
<comment type="catalytic activity">
    <reaction evidence="20">
        <text>[DNA-directed RNA polymerase] + ATP = phospho-[DNA-directed RNA polymerase] + ADP + H(+)</text>
        <dbReference type="Rhea" id="RHEA:10216"/>
        <dbReference type="Rhea" id="RHEA-COMP:11321"/>
        <dbReference type="Rhea" id="RHEA-COMP:11322"/>
        <dbReference type="ChEBI" id="CHEBI:15378"/>
        <dbReference type="ChEBI" id="CHEBI:30616"/>
        <dbReference type="ChEBI" id="CHEBI:43176"/>
        <dbReference type="ChEBI" id="CHEBI:68546"/>
        <dbReference type="ChEBI" id="CHEBI:456216"/>
        <dbReference type="EC" id="2.7.11.23"/>
    </reaction>
</comment>
<feature type="domain" description="CRAL-TRIO" evidence="25">
    <location>
        <begin position="280"/>
        <end position="451"/>
    </location>
</feature>
<feature type="region of interest" description="Disordered" evidence="22">
    <location>
        <begin position="462"/>
        <end position="507"/>
    </location>
</feature>
<evidence type="ECO:0000256" key="7">
    <source>
        <dbReference type="ARBA" id="ARBA00022679"/>
    </source>
</evidence>
<comment type="caution">
    <text evidence="26">The sequence shown here is derived from an EMBL/GenBank/DDBJ whole genome shotgun (WGS) entry which is preliminary data.</text>
</comment>
<keyword evidence="10" id="KW-0418">Kinase</keyword>
<dbReference type="GO" id="GO:0005737">
    <property type="term" value="C:cytoplasm"/>
    <property type="evidence" value="ECO:0007669"/>
    <property type="project" value="TreeGrafter"/>
</dbReference>
<evidence type="ECO:0000256" key="14">
    <source>
        <dbReference type="ARBA" id="ARBA00038543"/>
    </source>
</evidence>
<dbReference type="PROSITE" id="PS50191">
    <property type="entry name" value="CRAL_TRIO"/>
    <property type="match status" value="1"/>
</dbReference>
<evidence type="ECO:0000256" key="2">
    <source>
        <dbReference type="ARBA" id="ARBA00006485"/>
    </source>
</evidence>
<dbReference type="GO" id="GO:0051301">
    <property type="term" value="P:cell division"/>
    <property type="evidence" value="ECO:0007669"/>
    <property type="project" value="UniProtKB-KW"/>
</dbReference>
<dbReference type="Gene3D" id="3.40.525.10">
    <property type="entry name" value="CRAL-TRIO lipid binding domain"/>
    <property type="match status" value="1"/>
</dbReference>
<keyword evidence="23" id="KW-0812">Transmembrane</keyword>
<dbReference type="InterPro" id="IPR017441">
    <property type="entry name" value="Protein_kinase_ATP_BS"/>
</dbReference>
<evidence type="ECO:0000256" key="16">
    <source>
        <dbReference type="ARBA" id="ARBA00041902"/>
    </source>
</evidence>
<dbReference type="SMART" id="SM00516">
    <property type="entry name" value="SEC14"/>
    <property type="match status" value="1"/>
</dbReference>
<dbReference type="GO" id="GO:0005634">
    <property type="term" value="C:nucleus"/>
    <property type="evidence" value="ECO:0007669"/>
    <property type="project" value="TreeGrafter"/>
</dbReference>
<evidence type="ECO:0000256" key="17">
    <source>
        <dbReference type="ARBA" id="ARBA00042858"/>
    </source>
</evidence>
<evidence type="ECO:0000256" key="19">
    <source>
        <dbReference type="ARBA" id="ARBA00048367"/>
    </source>
</evidence>
<evidence type="ECO:0000256" key="18">
    <source>
        <dbReference type="ARBA" id="ARBA00047811"/>
    </source>
</evidence>
<evidence type="ECO:0000256" key="6">
    <source>
        <dbReference type="ARBA" id="ARBA00022618"/>
    </source>
</evidence>
<protein>
    <recommendedName>
        <fullName evidence="15">Cyclin-dependent kinase 2 homolog</fullName>
        <ecNumber evidence="4">2.7.11.22</ecNumber>
        <ecNumber evidence="3">2.7.11.23</ecNumber>
    </recommendedName>
    <alternativeName>
        <fullName evidence="16">Cell division control protein 2 homolog</fullName>
    </alternativeName>
    <alternativeName>
        <fullName evidence="17">cdc2-related kinase 2</fullName>
    </alternativeName>
</protein>
<evidence type="ECO:0000256" key="12">
    <source>
        <dbReference type="ARBA" id="ARBA00022842"/>
    </source>
</evidence>
<evidence type="ECO:0000256" key="9">
    <source>
        <dbReference type="ARBA" id="ARBA00022776"/>
    </source>
</evidence>
<keyword evidence="8 21" id="KW-0547">Nucleotide-binding</keyword>
<feature type="region of interest" description="Disordered" evidence="22">
    <location>
        <begin position="218"/>
        <end position="237"/>
    </location>
</feature>
<dbReference type="PROSITE" id="PS50011">
    <property type="entry name" value="PROTEIN_KINASE_DOM"/>
    <property type="match status" value="1"/>
</dbReference>
<dbReference type="EC" id="2.7.11.23" evidence="3"/>
<sequence length="667" mass="74932">MADLEENFEEAERRFEGQYERLETALLGEGTYGKVYKARVIRTGETVAMKQMKLDSQEEGVPSTAIREIALLKELSHQNVVRLLDVFCKPNKLVLVFEFLENDLKKYMRGLNGRLPPLTVKNFAFQLVRGVEFCHANRIIHRDLKPQNLLIDNRLKLKIADFGLETVAHKCRRWAQERPSSAKMRKSEISPAEEAGMEALADQVAQLLLPGDQWAPSKASHAAAEDGPPAPPPPAHAWAMDRGRLRRFLRGHGGNPEKAAATIGWCLELRSQLRLWDFDPLEVKDELQLGKYYCRALDKEGHPLLLYRARRSDHTLDTTLRLRGFAYFLDDVEMRMDKWEGYRPHWVLVLDLGGSGAKGSIGYDFASRLLKIVMRCYPGRLYRVFVIDTSMIWNAFWNAACRVLEADTVNKVRFVRRTAHKDGTRSVPELVQQVGEENLEVEYGGSDPFEWDPQRHWLISGLVERPKPPPPPASEGDGDEDEDQEGRSRLRLKNGEGANGMDDGESSSALFQDAMSVGEAPVVTKDVVLADCHALFSSLCACVEADHEPRLARLHAELHSLLQDSNQMGTYFTSRSVLTPSCGPRTLKLPKEQEPASAAGSRGETWDPECQKQVRGSWQPPSESRGLDRRALTLVAINSATLLLVVILLILWIADASDRSPATPTRG</sequence>
<evidence type="ECO:0000256" key="3">
    <source>
        <dbReference type="ARBA" id="ARBA00012409"/>
    </source>
</evidence>
<evidence type="ECO:0000256" key="21">
    <source>
        <dbReference type="PROSITE-ProRule" id="PRU10141"/>
    </source>
</evidence>
<keyword evidence="5" id="KW-0723">Serine/threonine-protein kinase</keyword>
<dbReference type="SMART" id="SM00220">
    <property type="entry name" value="S_TKc"/>
    <property type="match status" value="1"/>
</dbReference>
<comment type="catalytic activity">
    <reaction evidence="18">
        <text>L-threonyl-[protein] + ATP = O-phospho-L-threonyl-[protein] + ADP + H(+)</text>
        <dbReference type="Rhea" id="RHEA:46608"/>
        <dbReference type="Rhea" id="RHEA-COMP:11060"/>
        <dbReference type="Rhea" id="RHEA-COMP:11605"/>
        <dbReference type="ChEBI" id="CHEBI:15378"/>
        <dbReference type="ChEBI" id="CHEBI:30013"/>
        <dbReference type="ChEBI" id="CHEBI:30616"/>
        <dbReference type="ChEBI" id="CHEBI:61977"/>
        <dbReference type="ChEBI" id="CHEBI:456216"/>
        <dbReference type="EC" id="2.7.11.22"/>
    </reaction>
</comment>
<feature type="domain" description="Protein kinase" evidence="24">
    <location>
        <begin position="21"/>
        <end position="305"/>
    </location>
</feature>
<organism evidence="26 27">
    <name type="scientific">Polarella glacialis</name>
    <name type="common">Dinoflagellate</name>
    <dbReference type="NCBI Taxonomy" id="89957"/>
    <lineage>
        <taxon>Eukaryota</taxon>
        <taxon>Sar</taxon>
        <taxon>Alveolata</taxon>
        <taxon>Dinophyceae</taxon>
        <taxon>Suessiales</taxon>
        <taxon>Suessiaceae</taxon>
        <taxon>Polarella</taxon>
    </lineage>
</organism>
<feature type="binding site" evidence="21">
    <location>
        <position position="50"/>
    </location>
    <ligand>
        <name>ATP</name>
        <dbReference type="ChEBI" id="CHEBI:30616"/>
    </ligand>
</feature>
<evidence type="ECO:0000256" key="20">
    <source>
        <dbReference type="ARBA" id="ARBA00049280"/>
    </source>
</evidence>
<dbReference type="InterPro" id="IPR008271">
    <property type="entry name" value="Ser/Thr_kinase_AS"/>
</dbReference>
<dbReference type="Gene3D" id="1.10.510.10">
    <property type="entry name" value="Transferase(Phosphotransferase) domain 1"/>
    <property type="match status" value="1"/>
</dbReference>
<keyword evidence="12" id="KW-0460">Magnesium</keyword>
<evidence type="ECO:0000259" key="24">
    <source>
        <dbReference type="PROSITE" id="PS50011"/>
    </source>
</evidence>
<evidence type="ECO:0000256" key="13">
    <source>
        <dbReference type="ARBA" id="ARBA00023306"/>
    </source>
</evidence>
<dbReference type="InterPro" id="IPR011009">
    <property type="entry name" value="Kinase-like_dom_sf"/>
</dbReference>
<evidence type="ECO:0000256" key="15">
    <source>
        <dbReference type="ARBA" id="ARBA00039612"/>
    </source>
</evidence>
<evidence type="ECO:0000256" key="4">
    <source>
        <dbReference type="ARBA" id="ARBA00012425"/>
    </source>
</evidence>
<evidence type="ECO:0000313" key="27">
    <source>
        <dbReference type="Proteomes" id="UP000654075"/>
    </source>
</evidence>
<keyword evidence="6" id="KW-0132">Cell division</keyword>
<dbReference type="InterPro" id="IPR000719">
    <property type="entry name" value="Prot_kinase_dom"/>
</dbReference>
<keyword evidence="9" id="KW-0498">Mitosis</keyword>
<dbReference type="OrthoDB" id="75724at2759"/>
<keyword evidence="23" id="KW-0472">Membrane</keyword>
<dbReference type="GO" id="GO:0004693">
    <property type="term" value="F:cyclin-dependent protein serine/threonine kinase activity"/>
    <property type="evidence" value="ECO:0007669"/>
    <property type="project" value="UniProtKB-EC"/>
</dbReference>
<dbReference type="PANTHER" id="PTHR24056:SF46">
    <property type="entry name" value="CYCLIN-DEPENDENT KINASE 5"/>
    <property type="match status" value="1"/>
</dbReference>
<evidence type="ECO:0000256" key="5">
    <source>
        <dbReference type="ARBA" id="ARBA00022527"/>
    </source>
</evidence>
<evidence type="ECO:0000256" key="23">
    <source>
        <dbReference type="SAM" id="Phobius"/>
    </source>
</evidence>
<dbReference type="InterPro" id="IPR036865">
    <property type="entry name" value="CRAL-TRIO_dom_sf"/>
</dbReference>
<evidence type="ECO:0000259" key="25">
    <source>
        <dbReference type="PROSITE" id="PS50191"/>
    </source>
</evidence>
<dbReference type="EMBL" id="CAJNNV010025472">
    <property type="protein sequence ID" value="CAE8614697.1"/>
    <property type="molecule type" value="Genomic_DNA"/>
</dbReference>
<dbReference type="PANTHER" id="PTHR24056">
    <property type="entry name" value="CELL DIVISION PROTEIN KINASE"/>
    <property type="match status" value="1"/>
</dbReference>